<name>A0A9D2MHI6_9FIRM</name>
<dbReference type="PANTHER" id="PTHR39321">
    <property type="entry name" value="NICOTINATE-NUCLEOTIDE ADENYLYLTRANSFERASE-RELATED"/>
    <property type="match status" value="1"/>
</dbReference>
<dbReference type="Pfam" id="PF01467">
    <property type="entry name" value="CTP_transf_like"/>
    <property type="match status" value="1"/>
</dbReference>
<keyword evidence="6 10" id="KW-0547">Nucleotide-binding</keyword>
<dbReference type="Gene3D" id="3.40.50.620">
    <property type="entry name" value="HUPs"/>
    <property type="match status" value="1"/>
</dbReference>
<accession>A0A9D2MHI6</accession>
<evidence type="ECO:0000256" key="2">
    <source>
        <dbReference type="ARBA" id="ARBA00005019"/>
    </source>
</evidence>
<reference evidence="12" key="2">
    <citation type="submission" date="2021-04" db="EMBL/GenBank/DDBJ databases">
        <authorList>
            <person name="Gilroy R."/>
        </authorList>
    </citation>
    <scope>NUCLEOTIDE SEQUENCE</scope>
    <source>
        <strain evidence="12">CHK188-16595</strain>
    </source>
</reference>
<dbReference type="GO" id="GO:0004515">
    <property type="term" value="F:nicotinate-nucleotide adenylyltransferase activity"/>
    <property type="evidence" value="ECO:0007669"/>
    <property type="project" value="UniProtKB-UniRule"/>
</dbReference>
<comment type="similarity">
    <text evidence="10">Belongs to the NadD family.</text>
</comment>
<dbReference type="SUPFAM" id="SSF52374">
    <property type="entry name" value="Nucleotidylyl transferase"/>
    <property type="match status" value="1"/>
</dbReference>
<reference evidence="12" key="1">
    <citation type="journal article" date="2021" name="PeerJ">
        <title>Extensive microbial diversity within the chicken gut microbiome revealed by metagenomics and culture.</title>
        <authorList>
            <person name="Gilroy R."/>
            <person name="Ravi A."/>
            <person name="Getino M."/>
            <person name="Pursley I."/>
            <person name="Horton D.L."/>
            <person name="Alikhan N.F."/>
            <person name="Baker D."/>
            <person name="Gharbi K."/>
            <person name="Hall N."/>
            <person name="Watson M."/>
            <person name="Adriaenssens E.M."/>
            <person name="Foster-Nyarko E."/>
            <person name="Jarju S."/>
            <person name="Secka A."/>
            <person name="Antonio M."/>
            <person name="Oren A."/>
            <person name="Chaudhuri R.R."/>
            <person name="La Ragione R."/>
            <person name="Hildebrand F."/>
            <person name="Pallen M.J."/>
        </authorList>
    </citation>
    <scope>NUCLEOTIDE SEQUENCE</scope>
    <source>
        <strain evidence="12">CHK188-16595</strain>
    </source>
</reference>
<dbReference type="NCBIfam" id="TIGR00482">
    <property type="entry name" value="nicotinate (nicotinamide) nucleotide adenylyltransferase"/>
    <property type="match status" value="1"/>
</dbReference>
<comment type="function">
    <text evidence="1 10">Catalyzes the reversible adenylation of nicotinate mononucleotide (NaMN) to nicotinic acid adenine dinucleotide (NaAD).</text>
</comment>
<evidence type="ECO:0000256" key="1">
    <source>
        <dbReference type="ARBA" id="ARBA00002324"/>
    </source>
</evidence>
<keyword evidence="4 10" id="KW-0808">Transferase</keyword>
<dbReference type="InterPro" id="IPR014729">
    <property type="entry name" value="Rossmann-like_a/b/a_fold"/>
</dbReference>
<dbReference type="NCBIfam" id="TIGR00125">
    <property type="entry name" value="cyt_tran_rel"/>
    <property type="match status" value="1"/>
</dbReference>
<evidence type="ECO:0000259" key="11">
    <source>
        <dbReference type="Pfam" id="PF01467"/>
    </source>
</evidence>
<comment type="catalytic activity">
    <reaction evidence="9 10">
        <text>nicotinate beta-D-ribonucleotide + ATP + H(+) = deamido-NAD(+) + diphosphate</text>
        <dbReference type="Rhea" id="RHEA:22860"/>
        <dbReference type="ChEBI" id="CHEBI:15378"/>
        <dbReference type="ChEBI" id="CHEBI:30616"/>
        <dbReference type="ChEBI" id="CHEBI:33019"/>
        <dbReference type="ChEBI" id="CHEBI:57502"/>
        <dbReference type="ChEBI" id="CHEBI:58437"/>
        <dbReference type="EC" id="2.7.7.18"/>
    </reaction>
</comment>
<dbReference type="CDD" id="cd02165">
    <property type="entry name" value="NMNAT"/>
    <property type="match status" value="1"/>
</dbReference>
<keyword evidence="7 10" id="KW-0067">ATP-binding</keyword>
<dbReference type="InterPro" id="IPR005248">
    <property type="entry name" value="NadD/NMNAT"/>
</dbReference>
<dbReference type="GO" id="GO:0005524">
    <property type="term" value="F:ATP binding"/>
    <property type="evidence" value="ECO:0007669"/>
    <property type="project" value="UniProtKB-KW"/>
</dbReference>
<comment type="pathway">
    <text evidence="2 10">Cofactor biosynthesis; NAD(+) biosynthesis; deamido-NAD(+) from nicotinate D-ribonucleotide: step 1/1.</text>
</comment>
<evidence type="ECO:0000256" key="5">
    <source>
        <dbReference type="ARBA" id="ARBA00022695"/>
    </source>
</evidence>
<dbReference type="Proteomes" id="UP000823877">
    <property type="component" value="Unassembled WGS sequence"/>
</dbReference>
<evidence type="ECO:0000313" key="12">
    <source>
        <dbReference type="EMBL" id="HJB74210.1"/>
    </source>
</evidence>
<evidence type="ECO:0000256" key="8">
    <source>
        <dbReference type="ARBA" id="ARBA00023027"/>
    </source>
</evidence>
<keyword evidence="3 10" id="KW-0662">Pyridine nucleotide biosynthesis</keyword>
<sequence>MKLGIFGGAFNPVHNGHINLAEKYIDLLDLDLLCVIPTGNPPHRTCRDFAPAQARFAMLKAAFSGNQKVLVSDLEFRRSGKSYTYDTVQILKKEYPAAQLFLIVGEDQFLKFEAWYRYSDILANVTLCTAAREENARKRLLDFSKSHFSGSRVYIADFEPVVVSSSEIRDKIKKNYDISGLVPACVLDYIKEKGLYVDGF</sequence>
<keyword evidence="8 10" id="KW-0520">NAD</keyword>
<dbReference type="NCBIfam" id="NF000840">
    <property type="entry name" value="PRK00071.1-3"/>
    <property type="match status" value="1"/>
</dbReference>
<evidence type="ECO:0000256" key="7">
    <source>
        <dbReference type="ARBA" id="ARBA00022840"/>
    </source>
</evidence>
<evidence type="ECO:0000256" key="9">
    <source>
        <dbReference type="ARBA" id="ARBA00048721"/>
    </source>
</evidence>
<evidence type="ECO:0000256" key="4">
    <source>
        <dbReference type="ARBA" id="ARBA00022679"/>
    </source>
</evidence>
<dbReference type="EC" id="2.7.7.18" evidence="10"/>
<dbReference type="PANTHER" id="PTHR39321:SF3">
    <property type="entry name" value="PHOSPHOPANTETHEINE ADENYLYLTRANSFERASE"/>
    <property type="match status" value="1"/>
</dbReference>
<dbReference type="GO" id="GO:0009435">
    <property type="term" value="P:NAD+ biosynthetic process"/>
    <property type="evidence" value="ECO:0007669"/>
    <property type="project" value="UniProtKB-UniRule"/>
</dbReference>
<feature type="domain" description="Cytidyltransferase-like" evidence="11">
    <location>
        <begin position="5"/>
        <end position="170"/>
    </location>
</feature>
<evidence type="ECO:0000256" key="6">
    <source>
        <dbReference type="ARBA" id="ARBA00022741"/>
    </source>
</evidence>
<dbReference type="HAMAP" id="MF_00244">
    <property type="entry name" value="NaMN_adenylyltr"/>
    <property type="match status" value="1"/>
</dbReference>
<dbReference type="InterPro" id="IPR004821">
    <property type="entry name" value="Cyt_trans-like"/>
</dbReference>
<keyword evidence="5 10" id="KW-0548">Nucleotidyltransferase</keyword>
<organism evidence="12 13">
    <name type="scientific">Candidatus Eubacterium faecale</name>
    <dbReference type="NCBI Taxonomy" id="2838568"/>
    <lineage>
        <taxon>Bacteria</taxon>
        <taxon>Bacillati</taxon>
        <taxon>Bacillota</taxon>
        <taxon>Clostridia</taxon>
        <taxon>Eubacteriales</taxon>
        <taxon>Eubacteriaceae</taxon>
        <taxon>Eubacterium</taxon>
    </lineage>
</organism>
<evidence type="ECO:0000313" key="13">
    <source>
        <dbReference type="Proteomes" id="UP000823877"/>
    </source>
</evidence>
<evidence type="ECO:0000256" key="10">
    <source>
        <dbReference type="HAMAP-Rule" id="MF_00244"/>
    </source>
</evidence>
<proteinExistence type="inferred from homology"/>
<dbReference type="EMBL" id="DWXN01000002">
    <property type="protein sequence ID" value="HJB74210.1"/>
    <property type="molecule type" value="Genomic_DNA"/>
</dbReference>
<protein>
    <recommendedName>
        <fullName evidence="10">Probable nicotinate-nucleotide adenylyltransferase</fullName>
        <ecNumber evidence="10">2.7.7.18</ecNumber>
    </recommendedName>
    <alternativeName>
        <fullName evidence="10">Deamido-NAD(+) diphosphorylase</fullName>
    </alternativeName>
    <alternativeName>
        <fullName evidence="10">Deamido-NAD(+) pyrophosphorylase</fullName>
    </alternativeName>
    <alternativeName>
        <fullName evidence="10">Nicotinate mononucleotide adenylyltransferase</fullName>
        <shortName evidence="10">NaMN adenylyltransferase</shortName>
    </alternativeName>
</protein>
<evidence type="ECO:0000256" key="3">
    <source>
        <dbReference type="ARBA" id="ARBA00022642"/>
    </source>
</evidence>
<gene>
    <name evidence="10 12" type="primary">nadD</name>
    <name evidence="12" type="ORF">IAA37_00865</name>
</gene>
<dbReference type="AlphaFoldDB" id="A0A9D2MHI6"/>
<comment type="caution">
    <text evidence="12">The sequence shown here is derived from an EMBL/GenBank/DDBJ whole genome shotgun (WGS) entry which is preliminary data.</text>
</comment>